<evidence type="ECO:0008006" key="4">
    <source>
        <dbReference type="Google" id="ProtNLM"/>
    </source>
</evidence>
<evidence type="ECO:0000256" key="1">
    <source>
        <dbReference type="SAM" id="SignalP"/>
    </source>
</evidence>
<comment type="caution">
    <text evidence="2">The sequence shown here is derived from an EMBL/GenBank/DDBJ whole genome shotgun (WGS) entry which is preliminary data.</text>
</comment>
<gene>
    <name evidence="2" type="ORF">C1H70_06565</name>
</gene>
<reference evidence="2 3" key="1">
    <citation type="submission" date="2018-01" db="EMBL/GenBank/DDBJ databases">
        <title>Halomonas endophytica sp. nov., isolated from storage liquid in the stems of Populus euphratica.</title>
        <authorList>
            <person name="Chen C."/>
        </authorList>
    </citation>
    <scope>NUCLEOTIDE SEQUENCE [LARGE SCALE GENOMIC DNA]</scope>
    <source>
        <strain evidence="2 3">BZ-SZ-XJ27</strain>
    </source>
</reference>
<dbReference type="InterPro" id="IPR005618">
    <property type="entry name" value="OMPW"/>
</dbReference>
<name>A0A2N7UKV2_9GAMM</name>
<keyword evidence="3" id="KW-1185">Reference proteome</keyword>
<accession>A0A2N7UKV2</accession>
<dbReference type="AlphaFoldDB" id="A0A2N7UKV2"/>
<dbReference type="RefSeq" id="WP_102587546.1">
    <property type="nucleotide sequence ID" value="NZ_BNAE01000010.1"/>
</dbReference>
<evidence type="ECO:0000313" key="2">
    <source>
        <dbReference type="EMBL" id="PMR81052.1"/>
    </source>
</evidence>
<dbReference type="PANTHER" id="PTHR36920:SF1">
    <property type="entry name" value="OUTER MEMBRANE PROTEIN W"/>
    <property type="match status" value="1"/>
</dbReference>
<dbReference type="OrthoDB" id="9807574at2"/>
<dbReference type="Gene3D" id="2.40.160.20">
    <property type="match status" value="1"/>
</dbReference>
<sequence length="204" mass="21328">MSKSTIICSAVISASLLLTSQAALAFGAGDIFVRGGIAKTDTKDQNGTLDVAGDLNVYNARGLYYGVGYLFTDKIGMELSGQEPVDHILVTGNVGNIGTVDRTPVNLMANYYPLGGMASRVQPYVGVGINYTHFSGEELEGLDVDNTYGVVGQAGVDLAITDNLMLNGFANYADVKADVSLGAAELGEADIRPLTVGGGITYRF</sequence>
<feature type="signal peptide" evidence="1">
    <location>
        <begin position="1"/>
        <end position="25"/>
    </location>
</feature>
<organism evidence="2 3">
    <name type="scientific">Halomonas urumqiensis</name>
    <dbReference type="NCBI Taxonomy" id="1684789"/>
    <lineage>
        <taxon>Bacteria</taxon>
        <taxon>Pseudomonadati</taxon>
        <taxon>Pseudomonadota</taxon>
        <taxon>Gammaproteobacteria</taxon>
        <taxon>Oceanospirillales</taxon>
        <taxon>Halomonadaceae</taxon>
        <taxon>Halomonas</taxon>
    </lineage>
</organism>
<dbReference type="InterPro" id="IPR011250">
    <property type="entry name" value="OMP/PagP_B-barrel"/>
</dbReference>
<dbReference type="GO" id="GO:0055085">
    <property type="term" value="P:transmembrane transport"/>
    <property type="evidence" value="ECO:0007669"/>
    <property type="project" value="TreeGrafter"/>
</dbReference>
<dbReference type="EMBL" id="PNRG01000012">
    <property type="protein sequence ID" value="PMR81052.1"/>
    <property type="molecule type" value="Genomic_DNA"/>
</dbReference>
<keyword evidence="1" id="KW-0732">Signal</keyword>
<protein>
    <recommendedName>
        <fullName evidence="4">OmpW family protein</fullName>
    </recommendedName>
</protein>
<dbReference type="PANTHER" id="PTHR36920">
    <property type="match status" value="1"/>
</dbReference>
<dbReference type="GO" id="GO:0019867">
    <property type="term" value="C:outer membrane"/>
    <property type="evidence" value="ECO:0007669"/>
    <property type="project" value="InterPro"/>
</dbReference>
<feature type="chain" id="PRO_5014912019" description="OmpW family protein" evidence="1">
    <location>
        <begin position="26"/>
        <end position="204"/>
    </location>
</feature>
<evidence type="ECO:0000313" key="3">
    <source>
        <dbReference type="Proteomes" id="UP000235547"/>
    </source>
</evidence>
<proteinExistence type="predicted"/>
<dbReference type="Proteomes" id="UP000235547">
    <property type="component" value="Unassembled WGS sequence"/>
</dbReference>
<dbReference type="Pfam" id="PF03922">
    <property type="entry name" value="OmpW"/>
    <property type="match status" value="1"/>
</dbReference>
<dbReference type="SUPFAM" id="SSF56925">
    <property type="entry name" value="OMPA-like"/>
    <property type="match status" value="1"/>
</dbReference>